<dbReference type="Proteomes" id="UP001292216">
    <property type="component" value="Unassembled WGS sequence"/>
</dbReference>
<dbReference type="EMBL" id="JAYERP010000001">
    <property type="protein sequence ID" value="MEA3569181.1"/>
    <property type="molecule type" value="Genomic_DNA"/>
</dbReference>
<dbReference type="PROSITE" id="PS51186">
    <property type="entry name" value="GNAT"/>
    <property type="match status" value="1"/>
</dbReference>
<reference evidence="4 5" key="1">
    <citation type="submission" date="2023-12" db="EMBL/GenBank/DDBJ databases">
        <title>Whole genome sequencing of Paenibacillus phoenicis isolated from the Phoenix Mars Lander spacecraft assembly facility.</title>
        <authorList>
            <person name="Garcia A."/>
            <person name="Venkateswaran K."/>
        </authorList>
    </citation>
    <scope>NUCLEOTIDE SEQUENCE [LARGE SCALE GENOMIC DNA]</scope>
    <source>
        <strain evidence="4 5">3PO2SA</strain>
    </source>
</reference>
<comment type="caution">
    <text evidence="4">The sequence shown here is derived from an EMBL/GenBank/DDBJ whole genome shotgun (WGS) entry which is preliminary data.</text>
</comment>
<dbReference type="Gene3D" id="3.40.630.30">
    <property type="match status" value="1"/>
</dbReference>
<evidence type="ECO:0000313" key="5">
    <source>
        <dbReference type="Proteomes" id="UP001292216"/>
    </source>
</evidence>
<organism evidence="4 5">
    <name type="scientific">Paenibacillus phoenicis</name>
    <dbReference type="NCBI Taxonomy" id="554117"/>
    <lineage>
        <taxon>Bacteria</taxon>
        <taxon>Bacillati</taxon>
        <taxon>Bacillota</taxon>
        <taxon>Bacilli</taxon>
        <taxon>Bacillales</taxon>
        <taxon>Paenibacillaceae</taxon>
        <taxon>Paenibacillus</taxon>
    </lineage>
</organism>
<sequence>MIRLEQAVERDIEGIAHVHIESWKTTYRGLIADEFLDPITQERRVKLWLDIFASLQDDDRIVVGKDGDCVVAFAHGGKCREAELGYEGELYSIYILKEYQGMGLGQQLLNHIINHLRSKGNTSMMAWVLEGNPSIDFYLRMGGKPFSSKEIQIGNEVKREIAIGWSLVE</sequence>
<feature type="domain" description="N-acetyltransferase" evidence="3">
    <location>
        <begin position="2"/>
        <end position="169"/>
    </location>
</feature>
<dbReference type="Pfam" id="PF00583">
    <property type="entry name" value="Acetyltransf_1"/>
    <property type="match status" value="1"/>
</dbReference>
<evidence type="ECO:0000256" key="2">
    <source>
        <dbReference type="ARBA" id="ARBA00023315"/>
    </source>
</evidence>
<evidence type="ECO:0000259" key="3">
    <source>
        <dbReference type="PROSITE" id="PS51186"/>
    </source>
</evidence>
<gene>
    <name evidence="4" type="ORF">U9M73_04135</name>
</gene>
<evidence type="ECO:0000313" key="4">
    <source>
        <dbReference type="EMBL" id="MEA3569181.1"/>
    </source>
</evidence>
<keyword evidence="1" id="KW-0808">Transferase</keyword>
<accession>A0ABU5PH06</accession>
<protein>
    <submittedName>
        <fullName evidence="4">GNAT family N-acetyltransferase</fullName>
    </submittedName>
</protein>
<dbReference type="RefSeq" id="WP_009222916.1">
    <property type="nucleotide sequence ID" value="NZ_CBCSKM010000042.1"/>
</dbReference>
<dbReference type="PANTHER" id="PTHR43420">
    <property type="entry name" value="ACETYLTRANSFERASE"/>
    <property type="match status" value="1"/>
</dbReference>
<keyword evidence="5" id="KW-1185">Reference proteome</keyword>
<name>A0ABU5PH06_9BACL</name>
<dbReference type="InterPro" id="IPR000182">
    <property type="entry name" value="GNAT_dom"/>
</dbReference>
<dbReference type="CDD" id="cd04301">
    <property type="entry name" value="NAT_SF"/>
    <property type="match status" value="1"/>
</dbReference>
<dbReference type="SUPFAM" id="SSF55729">
    <property type="entry name" value="Acyl-CoA N-acyltransferases (Nat)"/>
    <property type="match status" value="1"/>
</dbReference>
<proteinExistence type="predicted"/>
<keyword evidence="2" id="KW-0012">Acyltransferase</keyword>
<evidence type="ECO:0000256" key="1">
    <source>
        <dbReference type="ARBA" id="ARBA00022679"/>
    </source>
</evidence>
<dbReference type="InterPro" id="IPR016181">
    <property type="entry name" value="Acyl_CoA_acyltransferase"/>
</dbReference>
<dbReference type="InterPro" id="IPR050680">
    <property type="entry name" value="YpeA/RimI_acetyltransf"/>
</dbReference>